<feature type="binding site" evidence="9">
    <location>
        <position position="100"/>
    </location>
    <ligand>
        <name>Fe(2+)</name>
        <dbReference type="ChEBI" id="CHEBI:29033"/>
    </ligand>
</feature>
<dbReference type="EC" id="1.13.11.54" evidence="9"/>
<feature type="binding site" evidence="9">
    <location>
        <position position="106"/>
    </location>
    <ligand>
        <name>Ni(2+)</name>
        <dbReference type="ChEBI" id="CHEBI:49786"/>
    </ligand>
</feature>
<feature type="site" description="Important to generate the dianion" evidence="9">
    <location>
        <position position="108"/>
    </location>
</feature>
<evidence type="ECO:0000256" key="8">
    <source>
        <dbReference type="ARBA" id="ARBA00023167"/>
    </source>
</evidence>
<dbReference type="eggNOG" id="COG1791">
    <property type="taxonomic scope" value="Bacteria"/>
</dbReference>
<evidence type="ECO:0000256" key="3">
    <source>
        <dbReference type="ARBA" id="ARBA00022605"/>
    </source>
</evidence>
<evidence type="ECO:0000313" key="11">
    <source>
        <dbReference type="Proteomes" id="UP000007382"/>
    </source>
</evidence>
<evidence type="ECO:0000256" key="4">
    <source>
        <dbReference type="ARBA" id="ARBA00022723"/>
    </source>
</evidence>
<feature type="binding site" evidence="9">
    <location>
        <position position="145"/>
    </location>
    <ligand>
        <name>Ni(2+)</name>
        <dbReference type="ChEBI" id="CHEBI:49786"/>
    </ligand>
</feature>
<comment type="cofactor">
    <cofactor evidence="9">
        <name>Fe(2+)</name>
        <dbReference type="ChEBI" id="CHEBI:29033"/>
    </cofactor>
    <text evidence="9">Binds 1 Fe(2+) cation per monomer.</text>
</comment>
<dbReference type="RefSeq" id="WP_014449027.1">
    <property type="nucleotide sequence ID" value="NC_017094.1"/>
</dbReference>
<organism evidence="10 11">
    <name type="scientific">Leptospirillum ferrooxidans (strain C2-3)</name>
    <dbReference type="NCBI Taxonomy" id="1162668"/>
    <lineage>
        <taxon>Bacteria</taxon>
        <taxon>Pseudomonadati</taxon>
        <taxon>Nitrospirota</taxon>
        <taxon>Nitrospiria</taxon>
        <taxon>Nitrospirales</taxon>
        <taxon>Nitrospiraceae</taxon>
        <taxon>Leptospirillum</taxon>
    </lineage>
</organism>
<dbReference type="HAMAP" id="MF_01682">
    <property type="entry name" value="Salvage_MtnD"/>
    <property type="match status" value="1"/>
</dbReference>
<dbReference type="PANTHER" id="PTHR23418">
    <property type="entry name" value="ACIREDUCTONE DIOXYGENASE"/>
    <property type="match status" value="1"/>
</dbReference>
<dbReference type="GO" id="GO:0019284">
    <property type="term" value="P:L-methionine salvage from S-adenosylmethionine"/>
    <property type="evidence" value="ECO:0007669"/>
    <property type="project" value="InterPro"/>
</dbReference>
<comment type="subunit">
    <text evidence="9">Monomer.</text>
</comment>
<comment type="catalytic activity">
    <reaction evidence="9">
        <text>1,2-dihydroxy-5-(methylsulfanyl)pent-1-en-3-one + O2 = 3-(methylsulfanyl)propanoate + CO + formate + 2 H(+)</text>
        <dbReference type="Rhea" id="RHEA:14161"/>
        <dbReference type="ChEBI" id="CHEBI:15378"/>
        <dbReference type="ChEBI" id="CHEBI:15379"/>
        <dbReference type="ChEBI" id="CHEBI:15740"/>
        <dbReference type="ChEBI" id="CHEBI:17245"/>
        <dbReference type="ChEBI" id="CHEBI:49016"/>
        <dbReference type="ChEBI" id="CHEBI:49252"/>
        <dbReference type="EC" id="1.13.11.53"/>
    </reaction>
</comment>
<sequence>MATISTTSGYATDDTVAINRYLESIEVFFSNWPIPAAMEASKLRKTPSLDELEKKNLLEGFEEIFLRLQKEMGMKSRDLIVLHPGTPGLSEMLDRFSPCHTHDDEEVRYIIDGEGEFGFVLPTGEQALLKIGPGDFIRIPKNTEHWFVLTEKRCIKAIRYFSDTAGWVPKYTSTKVKIS</sequence>
<dbReference type="GO" id="GO:0016151">
    <property type="term" value="F:nickel cation binding"/>
    <property type="evidence" value="ECO:0007669"/>
    <property type="project" value="UniProtKB-UniRule"/>
</dbReference>
<comment type="catalytic activity">
    <reaction evidence="1 9">
        <text>1,2-dihydroxy-5-(methylsulfanyl)pent-1-en-3-one + O2 = 4-methylsulfanyl-2-oxobutanoate + formate + 2 H(+)</text>
        <dbReference type="Rhea" id="RHEA:24504"/>
        <dbReference type="ChEBI" id="CHEBI:15378"/>
        <dbReference type="ChEBI" id="CHEBI:15379"/>
        <dbReference type="ChEBI" id="CHEBI:15740"/>
        <dbReference type="ChEBI" id="CHEBI:16723"/>
        <dbReference type="ChEBI" id="CHEBI:49252"/>
        <dbReference type="EC" id="1.13.11.54"/>
    </reaction>
</comment>
<comment type="pathway">
    <text evidence="9">Amino-acid biosynthesis; L-methionine biosynthesis via salvage pathway; L-methionine from S-methyl-5-thio-alpha-D-ribose 1-phosphate: step 5/6.</text>
</comment>
<keyword evidence="11" id="KW-1185">Reference proteome</keyword>
<dbReference type="EC" id="1.13.11.53" evidence="9"/>
<keyword evidence="4 9" id="KW-0479">Metal-binding</keyword>
<evidence type="ECO:0000256" key="1">
    <source>
        <dbReference type="ARBA" id="ARBA00000428"/>
    </source>
</evidence>
<evidence type="ECO:0000256" key="7">
    <source>
        <dbReference type="ARBA" id="ARBA00023004"/>
    </source>
</evidence>
<keyword evidence="7 9" id="KW-0408">Iron</keyword>
<dbReference type="GO" id="GO:0010308">
    <property type="term" value="F:acireductone dioxygenase (Ni2+-requiring) activity"/>
    <property type="evidence" value="ECO:0007669"/>
    <property type="project" value="UniProtKB-UniRule"/>
</dbReference>
<dbReference type="InterPro" id="IPR004313">
    <property type="entry name" value="ARD"/>
</dbReference>
<name>I0IMN7_LEPFC</name>
<dbReference type="AlphaFoldDB" id="I0IMN7"/>
<evidence type="ECO:0000256" key="6">
    <source>
        <dbReference type="ARBA" id="ARBA00023002"/>
    </source>
</evidence>
<dbReference type="UniPathway" id="UPA00904">
    <property type="reaction ID" value="UER00878"/>
</dbReference>
<dbReference type="CDD" id="cd02232">
    <property type="entry name" value="cupin_ARD"/>
    <property type="match status" value="1"/>
</dbReference>
<keyword evidence="2 9" id="KW-0533">Nickel</keyword>
<dbReference type="Gene3D" id="2.60.120.10">
    <property type="entry name" value="Jelly Rolls"/>
    <property type="match status" value="1"/>
</dbReference>
<keyword evidence="6 9" id="KW-0560">Oxidoreductase</keyword>
<keyword evidence="3 9" id="KW-0028">Amino-acid biosynthesis</keyword>
<dbReference type="Pfam" id="PF03079">
    <property type="entry name" value="ARD"/>
    <property type="match status" value="1"/>
</dbReference>
<dbReference type="SUPFAM" id="SSF51182">
    <property type="entry name" value="RmlC-like cupins"/>
    <property type="match status" value="1"/>
</dbReference>
<accession>I0IMN7</accession>
<feature type="binding site" evidence="9">
    <location>
        <position position="106"/>
    </location>
    <ligand>
        <name>Fe(2+)</name>
        <dbReference type="ChEBI" id="CHEBI:29033"/>
    </ligand>
</feature>
<keyword evidence="5 9" id="KW-0223">Dioxygenase</keyword>
<dbReference type="PATRIC" id="fig|1162668.3.peg.968"/>
<dbReference type="InterPro" id="IPR011051">
    <property type="entry name" value="RmlC_Cupin_sf"/>
</dbReference>
<dbReference type="STRING" id="1162668.LFE_0826"/>
<dbReference type="KEGG" id="lfc:LFE_0826"/>
<dbReference type="GO" id="GO:0010309">
    <property type="term" value="F:acireductone dioxygenase [iron(II)-requiring] activity"/>
    <property type="evidence" value="ECO:0007669"/>
    <property type="project" value="UniProtKB-UniRule"/>
</dbReference>
<dbReference type="GO" id="GO:0019509">
    <property type="term" value="P:L-methionine salvage from methylthioadenosine"/>
    <property type="evidence" value="ECO:0007669"/>
    <property type="project" value="UniProtKB-UniRule"/>
</dbReference>
<gene>
    <name evidence="9" type="primary">mtnD</name>
    <name evidence="10" type="ordered locus">LFE_0826</name>
</gene>
<proteinExistence type="inferred from homology"/>
<dbReference type="PANTHER" id="PTHR23418:SF0">
    <property type="entry name" value="ACIREDUCTONE DIOXYGENASE"/>
    <property type="match status" value="1"/>
</dbReference>
<comment type="caution">
    <text evidence="9">Lacks conserved residue(s) required for the propagation of feature annotation.</text>
</comment>
<dbReference type="OrthoDB" id="9795636at2"/>
<feature type="binding site" evidence="9">
    <location>
        <position position="145"/>
    </location>
    <ligand>
        <name>Fe(2+)</name>
        <dbReference type="ChEBI" id="CHEBI:29033"/>
    </ligand>
</feature>
<feature type="binding site" evidence="9">
    <location>
        <position position="100"/>
    </location>
    <ligand>
        <name>Ni(2+)</name>
        <dbReference type="ChEBI" id="CHEBI:49786"/>
    </ligand>
</feature>
<comment type="function">
    <text evidence="9">Catalyzes 2 different reactions between oxygene and the acireductone 1,2-dihydroxy-3-keto-5-methylthiopentene (DHK-MTPene) depending upon the metal bound in the active site. Fe-containing acireductone dioxygenase (Fe-ARD) produces formate and 2-keto-4-methylthiobutyrate (KMTB), the alpha-ketoacid precursor of methionine in the methionine recycle pathway. Ni-containing acireductone dioxygenase (Ni-ARD) produces methylthiopropionate, carbon monoxide and formate, and does not lie on the methionine recycle pathway.</text>
</comment>
<dbReference type="EMBL" id="AP012342">
    <property type="protein sequence ID" value="BAM06536.1"/>
    <property type="molecule type" value="Genomic_DNA"/>
</dbReference>
<dbReference type="Proteomes" id="UP000007382">
    <property type="component" value="Chromosome"/>
</dbReference>
<dbReference type="InterPro" id="IPR023956">
    <property type="entry name" value="ARD_bac"/>
</dbReference>
<feature type="binding site" evidence="9">
    <location>
        <position position="102"/>
    </location>
    <ligand>
        <name>Ni(2+)</name>
        <dbReference type="ChEBI" id="CHEBI:49786"/>
    </ligand>
</feature>
<feature type="binding site" evidence="9">
    <location>
        <position position="102"/>
    </location>
    <ligand>
        <name>Fe(2+)</name>
        <dbReference type="ChEBI" id="CHEBI:29033"/>
    </ligand>
</feature>
<reference evidence="11" key="2">
    <citation type="submission" date="2012-03" db="EMBL/GenBank/DDBJ databases">
        <title>The complete genome sequence of the pioneer microbe on fresh volcanic deposit, Leptospirillum ferrooxidans strain C2-3.</title>
        <authorList>
            <person name="Fujimura R."/>
            <person name="Sato Y."/>
            <person name="Nishizawa T."/>
            <person name="Nanba K."/>
            <person name="Oshima K."/>
            <person name="Hattori M."/>
            <person name="Kamijo T."/>
            <person name="Ohta H."/>
        </authorList>
    </citation>
    <scope>NUCLEOTIDE SEQUENCE [LARGE SCALE GENOMIC DNA]</scope>
    <source>
        <strain evidence="11">C2-3</strain>
    </source>
</reference>
<comment type="cofactor">
    <cofactor evidence="9">
        <name>Ni(2+)</name>
        <dbReference type="ChEBI" id="CHEBI:49786"/>
    </cofactor>
    <text evidence="9">Binds 1 nickel ion per monomer.</text>
</comment>
<evidence type="ECO:0000256" key="2">
    <source>
        <dbReference type="ARBA" id="ARBA00022596"/>
    </source>
</evidence>
<reference evidence="10 11" key="1">
    <citation type="journal article" date="2012" name="J. Bacteriol.">
        <title>Complete Genome Sequence of Leptospirillum ferrooxidans Strain C2-3, Isolated from a Fresh Volcanic Ash Deposit on the Island of Miyake, Japan.</title>
        <authorList>
            <person name="Fujimura R."/>
            <person name="Sato Y."/>
            <person name="Nishizawa T."/>
            <person name="Oshima K."/>
            <person name="Kim S.-W."/>
            <person name="Hattori M."/>
            <person name="Kamijo T."/>
            <person name="Ohta H."/>
        </authorList>
    </citation>
    <scope>NUCLEOTIDE SEQUENCE [LARGE SCALE GENOMIC DNA]</scope>
    <source>
        <strain evidence="10 11">C2-3</strain>
    </source>
</reference>
<evidence type="ECO:0000313" key="10">
    <source>
        <dbReference type="EMBL" id="BAM06536.1"/>
    </source>
</evidence>
<keyword evidence="8 9" id="KW-0486">Methionine biosynthesis</keyword>
<comment type="similarity">
    <text evidence="9">Belongs to the acireductone dioxygenase (ARD) family.</text>
</comment>
<dbReference type="InterPro" id="IPR014710">
    <property type="entry name" value="RmlC-like_jellyroll"/>
</dbReference>
<evidence type="ECO:0000256" key="5">
    <source>
        <dbReference type="ARBA" id="ARBA00022964"/>
    </source>
</evidence>
<dbReference type="GO" id="GO:0005506">
    <property type="term" value="F:iron ion binding"/>
    <property type="evidence" value="ECO:0007669"/>
    <property type="project" value="UniProtKB-UniRule"/>
</dbReference>
<evidence type="ECO:0000256" key="9">
    <source>
        <dbReference type="HAMAP-Rule" id="MF_01682"/>
    </source>
</evidence>
<dbReference type="HOGENOM" id="CLU_125400_0_0_0"/>
<protein>
    <recommendedName>
        <fullName evidence="9">Acireductone dioxygenase</fullName>
    </recommendedName>
    <alternativeName>
        <fullName evidence="9">1,2-dihydroxy-3-keto-5-methylthiopentene dioxygenase</fullName>
        <shortName evidence="9">DHK-MTPene dioxygenase</shortName>
    </alternativeName>
    <alternativeName>
        <fullName evidence="9">Acireductone dioxygenase (Fe(2+)-requiring)</fullName>
        <shortName evidence="9">ARD'</shortName>
        <shortName evidence="9">Fe-ARD</shortName>
        <ecNumber evidence="9">1.13.11.54</ecNumber>
    </alternativeName>
    <alternativeName>
        <fullName evidence="9">Acireductone dioxygenase (Ni(2+)-requiring)</fullName>
        <shortName evidence="9">ARD</shortName>
        <shortName evidence="9">Ni-ARD</shortName>
        <ecNumber evidence="9">1.13.11.53</ecNumber>
    </alternativeName>
</protein>